<dbReference type="EMBL" id="AP014704">
    <property type="protein sequence ID" value="BAQ45193.1"/>
    <property type="molecule type" value="Genomic_DNA"/>
</dbReference>
<evidence type="ECO:0000256" key="2">
    <source>
        <dbReference type="ARBA" id="ARBA00022989"/>
    </source>
</evidence>
<keyword evidence="3 4" id="KW-0472">Membrane</keyword>
<feature type="domain" description="Major facilitator superfamily (MFS) profile" evidence="5">
    <location>
        <begin position="50"/>
        <end position="431"/>
    </location>
</feature>
<dbReference type="Gene3D" id="1.20.1250.20">
    <property type="entry name" value="MFS general substrate transporter like domains"/>
    <property type="match status" value="2"/>
</dbReference>
<name>A0A0C6F9T9_9HYPH</name>
<evidence type="ECO:0000256" key="3">
    <source>
        <dbReference type="ARBA" id="ARBA00023136"/>
    </source>
</evidence>
<evidence type="ECO:0000256" key="1">
    <source>
        <dbReference type="ARBA" id="ARBA00022692"/>
    </source>
</evidence>
<feature type="transmembrane region" description="Helical" evidence="4">
    <location>
        <begin position="407"/>
        <end position="425"/>
    </location>
</feature>
<protein>
    <submittedName>
        <fullName evidence="6">Fosmidomycin resistance protein</fullName>
    </submittedName>
</protein>
<dbReference type="CDD" id="cd17478">
    <property type="entry name" value="MFS_FsR"/>
    <property type="match status" value="1"/>
</dbReference>
<dbReference type="STRING" id="270351.Maq22A_c09500"/>
<evidence type="ECO:0000256" key="4">
    <source>
        <dbReference type="SAM" id="Phobius"/>
    </source>
</evidence>
<feature type="transmembrane region" description="Helical" evidence="4">
    <location>
        <begin position="79"/>
        <end position="100"/>
    </location>
</feature>
<dbReference type="GO" id="GO:0005886">
    <property type="term" value="C:plasma membrane"/>
    <property type="evidence" value="ECO:0007669"/>
    <property type="project" value="TreeGrafter"/>
</dbReference>
<dbReference type="InterPro" id="IPR036259">
    <property type="entry name" value="MFS_trans_sf"/>
</dbReference>
<feature type="transmembrane region" description="Helical" evidence="4">
    <location>
        <begin position="38"/>
        <end position="59"/>
    </location>
</feature>
<feature type="transmembrane region" description="Helical" evidence="4">
    <location>
        <begin position="342"/>
        <end position="364"/>
    </location>
</feature>
<dbReference type="InterPro" id="IPR011701">
    <property type="entry name" value="MFS"/>
</dbReference>
<feature type="transmembrane region" description="Helical" evidence="4">
    <location>
        <begin position="137"/>
        <end position="155"/>
    </location>
</feature>
<dbReference type="PANTHER" id="PTHR43129:SF1">
    <property type="entry name" value="FOSMIDOMYCIN RESISTANCE PROTEIN"/>
    <property type="match status" value="1"/>
</dbReference>
<reference evidence="6 7" key="1">
    <citation type="journal article" date="2015" name="Genome Announc.">
        <title>Complete Genome Sequence of Methylobacterium aquaticum Strain 22A, Isolated from Racomitrium japonicum Moss.</title>
        <authorList>
            <person name="Tani A."/>
            <person name="Ogura Y."/>
            <person name="Hayashi T."/>
            <person name="Kimbara K."/>
        </authorList>
    </citation>
    <scope>NUCLEOTIDE SEQUENCE [LARGE SCALE GENOMIC DNA]</scope>
    <source>
        <strain evidence="6 7">MA-22A</strain>
    </source>
</reference>
<evidence type="ECO:0000313" key="7">
    <source>
        <dbReference type="Proteomes" id="UP000061432"/>
    </source>
</evidence>
<feature type="transmembrane region" description="Helical" evidence="4">
    <location>
        <begin position="176"/>
        <end position="197"/>
    </location>
</feature>
<dbReference type="GO" id="GO:0022857">
    <property type="term" value="F:transmembrane transporter activity"/>
    <property type="evidence" value="ECO:0007669"/>
    <property type="project" value="InterPro"/>
</dbReference>
<feature type="transmembrane region" description="Helical" evidence="4">
    <location>
        <begin position="320"/>
        <end position="336"/>
    </location>
</feature>
<dbReference type="Proteomes" id="UP000061432">
    <property type="component" value="Chromosome"/>
</dbReference>
<dbReference type="PANTHER" id="PTHR43129">
    <property type="entry name" value="FOSMIDOMYCIN RESISTANCE PROTEIN"/>
    <property type="match status" value="1"/>
</dbReference>
<dbReference type="PATRIC" id="fig|270351.10.peg.1823"/>
<dbReference type="AlphaFoldDB" id="A0A0C6F9T9"/>
<dbReference type="OrthoDB" id="9770492at2"/>
<feature type="transmembrane region" description="Helical" evidence="4">
    <location>
        <begin position="293"/>
        <end position="313"/>
    </location>
</feature>
<dbReference type="Pfam" id="PF07690">
    <property type="entry name" value="MFS_1"/>
    <property type="match status" value="1"/>
</dbReference>
<evidence type="ECO:0000259" key="5">
    <source>
        <dbReference type="PROSITE" id="PS50850"/>
    </source>
</evidence>
<feature type="transmembrane region" description="Helical" evidence="4">
    <location>
        <begin position="112"/>
        <end position="131"/>
    </location>
</feature>
<reference evidence="7" key="2">
    <citation type="submission" date="2015-01" db="EMBL/GenBank/DDBJ databases">
        <title>Complete genome sequence of Methylobacterium aquaticum strain 22A.</title>
        <authorList>
            <person name="Tani A."/>
            <person name="Ogura Y."/>
            <person name="Hayashi T."/>
        </authorList>
    </citation>
    <scope>NUCLEOTIDE SEQUENCE [LARGE SCALE GENOMIC DNA]</scope>
    <source>
        <strain evidence="7">MA-22A</strain>
    </source>
</reference>
<organism evidence="6 7">
    <name type="scientific">Methylobacterium aquaticum</name>
    <dbReference type="NCBI Taxonomy" id="270351"/>
    <lineage>
        <taxon>Bacteria</taxon>
        <taxon>Pseudomonadati</taxon>
        <taxon>Pseudomonadota</taxon>
        <taxon>Alphaproteobacteria</taxon>
        <taxon>Hyphomicrobiales</taxon>
        <taxon>Methylobacteriaceae</taxon>
        <taxon>Methylobacterium</taxon>
    </lineage>
</organism>
<dbReference type="SUPFAM" id="SSF103473">
    <property type="entry name" value="MFS general substrate transporter"/>
    <property type="match status" value="1"/>
</dbReference>
<proteinExistence type="predicted"/>
<feature type="transmembrane region" description="Helical" evidence="4">
    <location>
        <begin position="376"/>
        <end position="395"/>
    </location>
</feature>
<accession>A0A0C6F9T9</accession>
<dbReference type="InterPro" id="IPR020846">
    <property type="entry name" value="MFS_dom"/>
</dbReference>
<feature type="transmembrane region" description="Helical" evidence="4">
    <location>
        <begin position="203"/>
        <end position="225"/>
    </location>
</feature>
<keyword evidence="2 4" id="KW-1133">Transmembrane helix</keyword>
<gene>
    <name evidence="6" type="primary">proP</name>
    <name evidence="6" type="ORF">Maq22A_c09500</name>
</gene>
<dbReference type="RefSeq" id="WP_060846564.1">
    <property type="nucleotide sequence ID" value="NZ_AP014704.1"/>
</dbReference>
<dbReference type="PROSITE" id="PS50850">
    <property type="entry name" value="MFS"/>
    <property type="match status" value="1"/>
</dbReference>
<feature type="transmembrane region" description="Helical" evidence="4">
    <location>
        <begin position="251"/>
        <end position="281"/>
    </location>
</feature>
<dbReference type="KEGG" id="maqu:Maq22A_c09500"/>
<evidence type="ECO:0000313" key="6">
    <source>
        <dbReference type="EMBL" id="BAQ45193.1"/>
    </source>
</evidence>
<sequence length="434" mass="44557">MDATASGARVNATGENAAIEAVAAPVTGPPQAAPATAIVAPAAAGPAALVLGGLSLSHLLNDMIQSLLPAIYPLLKQSYALDFAQIGVLTLAFQLTASLLQPVVGLVTDKRPMPFSLAAGMLLSLCGLLLLSHAGTYGLLILAACCVGLGSAIFHPEASRVARLASGGRYGLAQSVFQVGGNAGSALGPLLAAFIVVPLGQASVALFAVAALAGFVVLSLVGRWYRERLRTGAARPRKAGAGGRDLPRGKVVATIAVLLVLIFSKYFYMASLSSYFTFYLIHRFGVSVQESQLYLFVFLGAVAAGTVAGGPIGDRFGRKVVIWGSILGVLPFTLALPHANLFWTVALTVPIGLILASAMPAILVYAQELLPGRVGLVGGLFFGFAFGMGGLGAAVLGEVADRTSIEFVYGLCAFLPAIGLLAAFLPRLEAPRAA</sequence>
<keyword evidence="1 4" id="KW-0812">Transmembrane</keyword>